<evidence type="ECO:0000259" key="2">
    <source>
        <dbReference type="Pfam" id="PF20568"/>
    </source>
</evidence>
<reference evidence="4" key="1">
    <citation type="journal article" date="2019" name="Int. J. Syst. Evol. Microbiol.">
        <title>The Global Catalogue of Microorganisms (GCM) 10K type strain sequencing project: providing services to taxonomists for standard genome sequencing and annotation.</title>
        <authorList>
            <consortium name="The Broad Institute Genomics Platform"/>
            <consortium name="The Broad Institute Genome Sequencing Center for Infectious Disease"/>
            <person name="Wu L."/>
            <person name="Ma J."/>
        </authorList>
    </citation>
    <scope>NUCLEOTIDE SEQUENCE [LARGE SCALE GENOMIC DNA]</scope>
    <source>
        <strain evidence="4">CGMCC 4.7304</strain>
    </source>
</reference>
<feature type="domain" description="DUF6777" evidence="2">
    <location>
        <begin position="152"/>
        <end position="314"/>
    </location>
</feature>
<dbReference type="Pfam" id="PF20568">
    <property type="entry name" value="DUF6777"/>
    <property type="match status" value="1"/>
</dbReference>
<evidence type="ECO:0000313" key="4">
    <source>
        <dbReference type="Proteomes" id="UP001596083"/>
    </source>
</evidence>
<protein>
    <submittedName>
        <fullName evidence="3">DUF6777 domain-containing protein</fullName>
    </submittedName>
</protein>
<organism evidence="3 4">
    <name type="scientific">Streptomyces gamaensis</name>
    <dbReference type="NCBI Taxonomy" id="1763542"/>
    <lineage>
        <taxon>Bacteria</taxon>
        <taxon>Bacillati</taxon>
        <taxon>Actinomycetota</taxon>
        <taxon>Actinomycetes</taxon>
        <taxon>Kitasatosporales</taxon>
        <taxon>Streptomycetaceae</taxon>
        <taxon>Streptomyces</taxon>
    </lineage>
</organism>
<keyword evidence="4" id="KW-1185">Reference proteome</keyword>
<dbReference type="RefSeq" id="WP_390316993.1">
    <property type="nucleotide sequence ID" value="NZ_JBHSPB010000008.1"/>
</dbReference>
<feature type="region of interest" description="Disordered" evidence="1">
    <location>
        <begin position="305"/>
        <end position="385"/>
    </location>
</feature>
<comment type="caution">
    <text evidence="3">The sequence shown here is derived from an EMBL/GenBank/DDBJ whole genome shotgun (WGS) entry which is preliminary data.</text>
</comment>
<gene>
    <name evidence="3" type="ORF">ACFP1Z_16025</name>
</gene>
<dbReference type="Proteomes" id="UP001596083">
    <property type="component" value="Unassembled WGS sequence"/>
</dbReference>
<feature type="compositionally biased region" description="Polar residues" evidence="1">
    <location>
        <begin position="1"/>
        <end position="10"/>
    </location>
</feature>
<sequence length="385" mass="38047">MTSEPPSEQGPTGPPSGPLAGHGGGPSSGAPEPTRPDWPSTPPGAPAAPGGPGRPGGTGEPSGPPPGEPPGGGQGRWWSSAPRVALLLGALVAAAALTIFFLRQSGAGAGEVYLQPATADGQDPFTRSTAQGYSASAAQAAPGTPPSPGAGRTVPGSTPGLYGGSYSAPSCDVERQIGYLTADGSKANAFAGALGIEPAQIPGYVRALTSVQLRLDTRVTDHGFKDGAATGFQAVLQKGTAVLVDDRGMPRVRCACGDPLGPPSPANGTPKARGGGWDSYRWENTVAVTPADAPLTALTLYDPTSGRWFERPAGGTGDTDRAVSRPGTGSSQSSAPGTPPPNTSPSTGGGYSTPPASSPSAPPATPVTPTPPTAPPPPAYGPAHR</sequence>
<dbReference type="InterPro" id="IPR046704">
    <property type="entry name" value="DUF6777"/>
</dbReference>
<proteinExistence type="predicted"/>
<feature type="compositionally biased region" description="Gly residues" evidence="1">
    <location>
        <begin position="50"/>
        <end position="60"/>
    </location>
</feature>
<name>A0ABW0Z5K2_9ACTN</name>
<evidence type="ECO:0000256" key="1">
    <source>
        <dbReference type="SAM" id="MobiDB-lite"/>
    </source>
</evidence>
<feature type="region of interest" description="Disordered" evidence="1">
    <location>
        <begin position="1"/>
        <end position="77"/>
    </location>
</feature>
<accession>A0ABW0Z5K2</accession>
<feature type="compositionally biased region" description="Pro residues" evidence="1">
    <location>
        <begin position="356"/>
        <end position="385"/>
    </location>
</feature>
<feature type="compositionally biased region" description="Low complexity" evidence="1">
    <location>
        <begin position="128"/>
        <end position="142"/>
    </location>
</feature>
<feature type="region of interest" description="Disordered" evidence="1">
    <location>
        <begin position="123"/>
        <end position="158"/>
    </location>
</feature>
<evidence type="ECO:0000313" key="3">
    <source>
        <dbReference type="EMBL" id="MFC5721680.1"/>
    </source>
</evidence>
<dbReference type="EMBL" id="JBHSPB010000008">
    <property type="protein sequence ID" value="MFC5721680.1"/>
    <property type="molecule type" value="Genomic_DNA"/>
</dbReference>